<dbReference type="AlphaFoldDB" id="A0A0F9BIE3"/>
<dbReference type="EMBL" id="LAZR01051895">
    <property type="protein sequence ID" value="KKK84166.1"/>
    <property type="molecule type" value="Genomic_DNA"/>
</dbReference>
<gene>
    <name evidence="1" type="ORF">LCGC14_2786070</name>
</gene>
<proteinExistence type="predicted"/>
<protein>
    <submittedName>
        <fullName evidence="1">Uncharacterized protein</fullName>
    </submittedName>
</protein>
<evidence type="ECO:0000313" key="1">
    <source>
        <dbReference type="EMBL" id="KKK84166.1"/>
    </source>
</evidence>
<accession>A0A0F9BIE3</accession>
<reference evidence="1" key="1">
    <citation type="journal article" date="2015" name="Nature">
        <title>Complex archaea that bridge the gap between prokaryotes and eukaryotes.</title>
        <authorList>
            <person name="Spang A."/>
            <person name="Saw J.H."/>
            <person name="Jorgensen S.L."/>
            <person name="Zaremba-Niedzwiedzka K."/>
            <person name="Martijn J."/>
            <person name="Lind A.E."/>
            <person name="van Eijk R."/>
            <person name="Schleper C."/>
            <person name="Guy L."/>
            <person name="Ettema T.J."/>
        </authorList>
    </citation>
    <scope>NUCLEOTIDE SEQUENCE</scope>
</reference>
<sequence length="21" mass="2198">HIDGIHIGKGLLEGNLAKAKI</sequence>
<name>A0A0F9BIE3_9ZZZZ</name>
<organism evidence="1">
    <name type="scientific">marine sediment metagenome</name>
    <dbReference type="NCBI Taxonomy" id="412755"/>
    <lineage>
        <taxon>unclassified sequences</taxon>
        <taxon>metagenomes</taxon>
        <taxon>ecological metagenomes</taxon>
    </lineage>
</organism>
<comment type="caution">
    <text evidence="1">The sequence shown here is derived from an EMBL/GenBank/DDBJ whole genome shotgun (WGS) entry which is preliminary data.</text>
</comment>
<feature type="non-terminal residue" evidence="1">
    <location>
        <position position="1"/>
    </location>
</feature>